<dbReference type="PANTHER" id="PTHR42917:SF2">
    <property type="entry name" value="2,4-DIENOYL-COA REDUCTASE [(2E)-ENOYL-COA-PRODUCING]"/>
    <property type="match status" value="1"/>
</dbReference>
<evidence type="ECO:0000256" key="8">
    <source>
        <dbReference type="ARBA" id="ARBA00023004"/>
    </source>
</evidence>
<comment type="cofactor">
    <cofactor evidence="2">
        <name>[4Fe-4S] cluster</name>
        <dbReference type="ChEBI" id="CHEBI:49883"/>
    </cofactor>
</comment>
<keyword evidence="8" id="KW-0408">Iron</keyword>
<evidence type="ECO:0000256" key="7">
    <source>
        <dbReference type="ARBA" id="ARBA00023002"/>
    </source>
</evidence>
<dbReference type="SUPFAM" id="SSF51905">
    <property type="entry name" value="FAD/NAD(P)-binding domain"/>
    <property type="match status" value="1"/>
</dbReference>
<evidence type="ECO:0000256" key="6">
    <source>
        <dbReference type="ARBA" id="ARBA00022723"/>
    </source>
</evidence>
<keyword evidence="13" id="KW-1185">Reference proteome</keyword>
<organism evidence="12 13">
    <name type="scientific">Parahaliea aestuarii</name>
    <dbReference type="NCBI Taxonomy" id="1852021"/>
    <lineage>
        <taxon>Bacteria</taxon>
        <taxon>Pseudomonadati</taxon>
        <taxon>Pseudomonadota</taxon>
        <taxon>Gammaproteobacteria</taxon>
        <taxon>Cellvibrionales</taxon>
        <taxon>Halieaceae</taxon>
        <taxon>Parahaliea</taxon>
    </lineage>
</organism>
<evidence type="ECO:0000256" key="2">
    <source>
        <dbReference type="ARBA" id="ARBA00001966"/>
    </source>
</evidence>
<evidence type="ECO:0000256" key="3">
    <source>
        <dbReference type="ARBA" id="ARBA00011048"/>
    </source>
</evidence>
<dbReference type="RefSeq" id="WP_148064438.1">
    <property type="nucleotide sequence ID" value="NZ_VRYZ01000004.1"/>
</dbReference>
<dbReference type="OrthoDB" id="8523426at2"/>
<dbReference type="InterPro" id="IPR013785">
    <property type="entry name" value="Aldolase_TIM"/>
</dbReference>
<keyword evidence="7" id="KW-0560">Oxidoreductase</keyword>
<evidence type="ECO:0000313" key="12">
    <source>
        <dbReference type="EMBL" id="TXS91741.1"/>
    </source>
</evidence>
<proteinExistence type="inferred from homology"/>
<evidence type="ECO:0000256" key="9">
    <source>
        <dbReference type="ARBA" id="ARBA00023014"/>
    </source>
</evidence>
<dbReference type="SUPFAM" id="SSF51395">
    <property type="entry name" value="FMN-linked oxidoreductases"/>
    <property type="match status" value="1"/>
</dbReference>
<feature type="domain" description="FAD/NAD(P)-binding" evidence="11">
    <location>
        <begin position="385"/>
        <end position="647"/>
    </location>
</feature>
<keyword evidence="5" id="KW-0288">FMN</keyword>
<dbReference type="InterPro" id="IPR023753">
    <property type="entry name" value="FAD/NAD-binding_dom"/>
</dbReference>
<accession>A0A5C8ZX16</accession>
<dbReference type="GO" id="GO:0016491">
    <property type="term" value="F:oxidoreductase activity"/>
    <property type="evidence" value="ECO:0007669"/>
    <property type="project" value="UniProtKB-KW"/>
</dbReference>
<comment type="similarity">
    <text evidence="3">In the N-terminal section; belongs to the NADH:flavin oxidoreductase/NADH oxidase family.</text>
</comment>
<dbReference type="AlphaFoldDB" id="A0A5C8ZX16"/>
<dbReference type="Gene3D" id="3.40.50.720">
    <property type="entry name" value="NAD(P)-binding Rossmann-like Domain"/>
    <property type="match status" value="1"/>
</dbReference>
<dbReference type="GO" id="GO:0046872">
    <property type="term" value="F:metal ion binding"/>
    <property type="evidence" value="ECO:0007669"/>
    <property type="project" value="UniProtKB-KW"/>
</dbReference>
<evidence type="ECO:0000256" key="4">
    <source>
        <dbReference type="ARBA" id="ARBA00022630"/>
    </source>
</evidence>
<evidence type="ECO:0000313" key="13">
    <source>
        <dbReference type="Proteomes" id="UP000321933"/>
    </source>
</evidence>
<dbReference type="InterPro" id="IPR036188">
    <property type="entry name" value="FAD/NAD-bd_sf"/>
</dbReference>
<gene>
    <name evidence="12" type="ORF">FVW59_11355</name>
</gene>
<dbReference type="EMBL" id="VRYZ01000004">
    <property type="protein sequence ID" value="TXS91741.1"/>
    <property type="molecule type" value="Genomic_DNA"/>
</dbReference>
<dbReference type="CDD" id="cd02803">
    <property type="entry name" value="OYE_like_FMN_family"/>
    <property type="match status" value="1"/>
</dbReference>
<evidence type="ECO:0000259" key="10">
    <source>
        <dbReference type="Pfam" id="PF00724"/>
    </source>
</evidence>
<dbReference type="PANTHER" id="PTHR42917">
    <property type="entry name" value="2,4-DIENOYL-COA REDUCTASE"/>
    <property type="match status" value="1"/>
</dbReference>
<comment type="caution">
    <text evidence="12">The sequence shown here is derived from an EMBL/GenBank/DDBJ whole genome shotgun (WGS) entry which is preliminary data.</text>
</comment>
<evidence type="ECO:0000259" key="11">
    <source>
        <dbReference type="Pfam" id="PF07992"/>
    </source>
</evidence>
<dbReference type="Pfam" id="PF07992">
    <property type="entry name" value="Pyr_redox_2"/>
    <property type="match status" value="1"/>
</dbReference>
<keyword evidence="6" id="KW-0479">Metal-binding</keyword>
<name>A0A5C8ZX16_9GAMM</name>
<dbReference type="GO" id="GO:0010181">
    <property type="term" value="F:FMN binding"/>
    <property type="evidence" value="ECO:0007669"/>
    <property type="project" value="InterPro"/>
</dbReference>
<dbReference type="InterPro" id="IPR051793">
    <property type="entry name" value="NADH:flavin_oxidoreductase"/>
</dbReference>
<keyword evidence="4" id="KW-0285">Flavoprotein</keyword>
<evidence type="ECO:0000256" key="1">
    <source>
        <dbReference type="ARBA" id="ARBA00001917"/>
    </source>
</evidence>
<dbReference type="Pfam" id="PF00724">
    <property type="entry name" value="Oxidored_FMN"/>
    <property type="match status" value="1"/>
</dbReference>
<dbReference type="Gene3D" id="3.20.20.70">
    <property type="entry name" value="Aldolase class I"/>
    <property type="match status" value="1"/>
</dbReference>
<dbReference type="GO" id="GO:0051536">
    <property type="term" value="F:iron-sulfur cluster binding"/>
    <property type="evidence" value="ECO:0007669"/>
    <property type="project" value="UniProtKB-KW"/>
</dbReference>
<dbReference type="Proteomes" id="UP000321933">
    <property type="component" value="Unassembled WGS sequence"/>
</dbReference>
<sequence>MPTGPYARLFEPVAIGSMEIPNRIAMSAMTTNFGTADFEVSERLIEYHATRARGGVGLLTVEMCSVDTAQRYQPQSLSLGDERFIEGHRRLVERVHAEGAKIQPQISHPGPESMTDPVGPSVCVAAGTGWPSRVLAVEEIDAIMDLYAAAAVRAREAGYDGMELHAAHAYMLLGSFLSTQRNRREDDYGGDLEGRARMLLETLRRIKRVAGRDFPVTVRISGFEDSFDGRALWETQLLAPQLVAAGADCIQVSGGVSHDKLVGQIVCGPAYPEAYNAPVAAAIRAVVDVPVMVVGRIHRPEVALQVVEQGSADVVMMARPLLADPELPNKLRQGRERELRRCLSCQNCIDSMLIAPFDANMNCAVNAFSGRETELAVVPAIQRKHVVVIGGGTAGMEAARLSAERGFRVTLLERSPRLGGSLFFAATVHSDNEPLLHFLRNELERLRVDVQLGNTATRDKVAALRPDAVLVATGARVEVPDIPRVAGARIFSGSELRHALSGAGEPAPGSRWPLRLAAAAPSRIQSRLTPALLRRLTRYYLPFGKRVCIVGSDLAAVELAEFIVRRGRQVSLLSERIELATEVGPKRRQEQMVRLDRPGVVLITGIRVERIERAAVHFSRDGKPGSIAADTAVIAGEPVADTTLAEELEGVCDRVIAIGDCTGLGLIRQATEQAARAVCGL</sequence>
<reference evidence="12 13" key="1">
    <citation type="submission" date="2019-08" db="EMBL/GenBank/DDBJ databases">
        <title>Parahaliea maris sp. nov., isolated from the surface seawater.</title>
        <authorList>
            <person name="Liu Y."/>
        </authorList>
    </citation>
    <scope>NUCLEOTIDE SEQUENCE [LARGE SCALE GENOMIC DNA]</scope>
    <source>
        <strain evidence="12 13">S2-26</strain>
    </source>
</reference>
<dbReference type="PRINTS" id="PR00411">
    <property type="entry name" value="PNDRDTASEI"/>
</dbReference>
<protein>
    <submittedName>
        <fullName evidence="12">NAD(P)-binding protein</fullName>
    </submittedName>
</protein>
<comment type="cofactor">
    <cofactor evidence="1">
        <name>FMN</name>
        <dbReference type="ChEBI" id="CHEBI:58210"/>
    </cofactor>
</comment>
<dbReference type="InterPro" id="IPR001155">
    <property type="entry name" value="OxRdtase_FMN_N"/>
</dbReference>
<dbReference type="PRINTS" id="PR00368">
    <property type="entry name" value="FADPNR"/>
</dbReference>
<keyword evidence="9" id="KW-0411">Iron-sulfur</keyword>
<feature type="domain" description="NADH:flavin oxidoreductase/NADH oxidase N-terminal" evidence="10">
    <location>
        <begin position="9"/>
        <end position="337"/>
    </location>
</feature>
<evidence type="ECO:0000256" key="5">
    <source>
        <dbReference type="ARBA" id="ARBA00022643"/>
    </source>
</evidence>
<dbReference type="Gene3D" id="3.50.50.60">
    <property type="entry name" value="FAD/NAD(P)-binding domain"/>
    <property type="match status" value="1"/>
</dbReference>